<dbReference type="Proteomes" id="UP000265875">
    <property type="component" value="Unassembled WGS sequence"/>
</dbReference>
<organism evidence="1 2">
    <name type="scientific">Pseudomonas monteilii</name>
    <dbReference type="NCBI Taxonomy" id="76759"/>
    <lineage>
        <taxon>Bacteria</taxon>
        <taxon>Pseudomonadati</taxon>
        <taxon>Pseudomonadota</taxon>
        <taxon>Gammaproteobacteria</taxon>
        <taxon>Pseudomonadales</taxon>
        <taxon>Pseudomonadaceae</taxon>
        <taxon>Pseudomonas</taxon>
    </lineage>
</organism>
<dbReference type="AlphaFoldDB" id="A0A399M4L9"/>
<proteinExistence type="predicted"/>
<dbReference type="RefSeq" id="WP_119370571.1">
    <property type="nucleotide sequence ID" value="NZ_QWLL01000035.1"/>
</dbReference>
<dbReference type="EMBL" id="QWLL01000035">
    <property type="protein sequence ID" value="RII76714.1"/>
    <property type="molecule type" value="Genomic_DNA"/>
</dbReference>
<sequence>MIKTFGASLDACRFYRLPTVIQRAKEAIPSQDIVGFLACALERPPRMTGLIFCDHRHTFPEGLPMHTPPIVSRFYRKGYLVVEAETGGLFVVAHWYYENGEIGPFYSVQ</sequence>
<reference evidence="1 2" key="1">
    <citation type="submission" date="2018-08" db="EMBL/GenBank/DDBJ databases">
        <title>Draft genome sequence of the cyanotroph, Pseudomonas monteilii BCN3.</title>
        <authorList>
            <person name="Jones L.B."/>
            <person name="Kunz D.A."/>
        </authorList>
    </citation>
    <scope>NUCLEOTIDE SEQUENCE [LARGE SCALE GENOMIC DNA]</scope>
    <source>
        <strain evidence="1 2">BCN3</strain>
    </source>
</reference>
<comment type="caution">
    <text evidence="1">The sequence shown here is derived from an EMBL/GenBank/DDBJ whole genome shotgun (WGS) entry which is preliminary data.</text>
</comment>
<protein>
    <submittedName>
        <fullName evidence="1">Uncharacterized protein</fullName>
    </submittedName>
</protein>
<evidence type="ECO:0000313" key="2">
    <source>
        <dbReference type="Proteomes" id="UP000265875"/>
    </source>
</evidence>
<gene>
    <name evidence="1" type="ORF">D0894_15635</name>
</gene>
<accession>A0A399M4L9</accession>
<evidence type="ECO:0000313" key="1">
    <source>
        <dbReference type="EMBL" id="RII76714.1"/>
    </source>
</evidence>
<name>A0A399M4L9_9PSED</name>